<evidence type="ECO:0000313" key="6">
    <source>
        <dbReference type="Proteomes" id="UP000191931"/>
    </source>
</evidence>
<evidence type="ECO:0000259" key="4">
    <source>
        <dbReference type="PROSITE" id="PS50949"/>
    </source>
</evidence>
<evidence type="ECO:0000256" key="1">
    <source>
        <dbReference type="ARBA" id="ARBA00023015"/>
    </source>
</evidence>
<dbReference type="Pfam" id="PF00392">
    <property type="entry name" value="GntR"/>
    <property type="match status" value="1"/>
</dbReference>
<dbReference type="InterPro" id="IPR011711">
    <property type="entry name" value="GntR_C"/>
</dbReference>
<dbReference type="Pfam" id="PF07729">
    <property type="entry name" value="FCD"/>
    <property type="match status" value="1"/>
</dbReference>
<dbReference type="GO" id="GO:0003677">
    <property type="term" value="F:DNA binding"/>
    <property type="evidence" value="ECO:0007669"/>
    <property type="project" value="UniProtKB-KW"/>
</dbReference>
<sequence length="233" mass="26228">MPQTLEGRTANRGGTAKKDIYTILRSQILNGIKKPGERLAIDSLKSEFGTSVTPVRDALQMLNQEALVTIKPRSGYFVAKITLKELRDMLDLREILELAAVERAAMKISEEQINGLRAVHAGYTGEDDSSYTRYTDENRNFHCMVAEASENSELVISLSRLLDRLGRFMVIRHAGHELQQLHEPLIERLEAHDVDGAKKALMQELTETRIAIMERVMHEEAAFWHLGGGSSEQ</sequence>
<dbReference type="Gene3D" id="1.10.10.10">
    <property type="entry name" value="Winged helix-like DNA-binding domain superfamily/Winged helix DNA-binding domain"/>
    <property type="match status" value="1"/>
</dbReference>
<dbReference type="STRING" id="1246637.MTBBW1_1410003"/>
<dbReference type="CDD" id="cd07377">
    <property type="entry name" value="WHTH_GntR"/>
    <property type="match status" value="1"/>
</dbReference>
<dbReference type="SUPFAM" id="SSF48008">
    <property type="entry name" value="GntR ligand-binding domain-like"/>
    <property type="match status" value="1"/>
</dbReference>
<evidence type="ECO:0000313" key="5">
    <source>
        <dbReference type="EMBL" id="SLM28586.1"/>
    </source>
</evidence>
<feature type="domain" description="HTH gntR-type" evidence="4">
    <location>
        <begin position="14"/>
        <end position="81"/>
    </location>
</feature>
<dbReference type="SMART" id="SM00895">
    <property type="entry name" value="FCD"/>
    <property type="match status" value="1"/>
</dbReference>
<dbReference type="InterPro" id="IPR036390">
    <property type="entry name" value="WH_DNA-bd_sf"/>
</dbReference>
<dbReference type="PANTHER" id="PTHR43537:SF45">
    <property type="entry name" value="GNTR FAMILY REGULATORY PROTEIN"/>
    <property type="match status" value="1"/>
</dbReference>
<reference evidence="5 6" key="1">
    <citation type="submission" date="2017-03" db="EMBL/GenBank/DDBJ databases">
        <authorList>
            <person name="Afonso C.L."/>
            <person name="Miller P.J."/>
            <person name="Scott M.A."/>
            <person name="Spackman E."/>
            <person name="Goraichik I."/>
            <person name="Dimitrov K.M."/>
            <person name="Suarez D.L."/>
            <person name="Swayne D.E."/>
        </authorList>
    </citation>
    <scope>NUCLEOTIDE SEQUENCE [LARGE SCALE GENOMIC DNA]</scope>
    <source>
        <strain evidence="5">PRJEB14757</strain>
    </source>
</reference>
<dbReference type="EMBL" id="FWEV01000048">
    <property type="protein sequence ID" value="SLM28586.1"/>
    <property type="molecule type" value="Genomic_DNA"/>
</dbReference>
<protein>
    <submittedName>
        <fullName evidence="5">Transcriptional regulator</fullName>
    </submittedName>
</protein>
<dbReference type="InterPro" id="IPR000524">
    <property type="entry name" value="Tscrpt_reg_HTH_GntR"/>
</dbReference>
<dbReference type="InterPro" id="IPR036388">
    <property type="entry name" value="WH-like_DNA-bd_sf"/>
</dbReference>
<keyword evidence="6" id="KW-1185">Reference proteome</keyword>
<evidence type="ECO:0000256" key="3">
    <source>
        <dbReference type="ARBA" id="ARBA00023163"/>
    </source>
</evidence>
<dbReference type="SUPFAM" id="SSF46785">
    <property type="entry name" value="Winged helix' DNA-binding domain"/>
    <property type="match status" value="1"/>
</dbReference>
<keyword evidence="2" id="KW-0238">DNA-binding</keyword>
<dbReference type="PROSITE" id="PS50949">
    <property type="entry name" value="HTH_GNTR"/>
    <property type="match status" value="1"/>
</dbReference>
<keyword evidence="3" id="KW-0804">Transcription</keyword>
<name>A0A1W1H820_9BACT</name>
<dbReference type="PANTHER" id="PTHR43537">
    <property type="entry name" value="TRANSCRIPTIONAL REGULATOR, GNTR FAMILY"/>
    <property type="match status" value="1"/>
</dbReference>
<organism evidence="5 6">
    <name type="scientific">Desulfamplus magnetovallimortis</name>
    <dbReference type="NCBI Taxonomy" id="1246637"/>
    <lineage>
        <taxon>Bacteria</taxon>
        <taxon>Pseudomonadati</taxon>
        <taxon>Thermodesulfobacteriota</taxon>
        <taxon>Desulfobacteria</taxon>
        <taxon>Desulfobacterales</taxon>
        <taxon>Desulfobacteraceae</taxon>
        <taxon>Desulfamplus</taxon>
    </lineage>
</organism>
<proteinExistence type="predicted"/>
<dbReference type="InterPro" id="IPR008920">
    <property type="entry name" value="TF_FadR/GntR_C"/>
</dbReference>
<dbReference type="GO" id="GO:0003700">
    <property type="term" value="F:DNA-binding transcription factor activity"/>
    <property type="evidence" value="ECO:0007669"/>
    <property type="project" value="InterPro"/>
</dbReference>
<accession>A0A1W1H820</accession>
<dbReference type="Gene3D" id="1.20.120.530">
    <property type="entry name" value="GntR ligand-binding domain-like"/>
    <property type="match status" value="1"/>
</dbReference>
<dbReference type="SMART" id="SM00345">
    <property type="entry name" value="HTH_GNTR"/>
    <property type="match status" value="1"/>
</dbReference>
<gene>
    <name evidence="5" type="ORF">MTBBW1_1410003</name>
</gene>
<keyword evidence="1" id="KW-0805">Transcription regulation</keyword>
<dbReference type="AlphaFoldDB" id="A0A1W1H820"/>
<evidence type="ECO:0000256" key="2">
    <source>
        <dbReference type="ARBA" id="ARBA00023125"/>
    </source>
</evidence>
<dbReference type="Proteomes" id="UP000191931">
    <property type="component" value="Unassembled WGS sequence"/>
</dbReference>